<evidence type="ECO:0008006" key="3">
    <source>
        <dbReference type="Google" id="ProtNLM"/>
    </source>
</evidence>
<dbReference type="EMBL" id="JBIGHX010000002">
    <property type="protein sequence ID" value="MFG6461379.1"/>
    <property type="molecule type" value="Genomic_DNA"/>
</dbReference>
<accession>A0ABW7GHS5</accession>
<dbReference type="Proteomes" id="UP001606302">
    <property type="component" value="Unassembled WGS sequence"/>
</dbReference>
<evidence type="ECO:0000313" key="2">
    <source>
        <dbReference type="Proteomes" id="UP001606302"/>
    </source>
</evidence>
<gene>
    <name evidence="1" type="ORF">ACG04Q_07340</name>
</gene>
<name>A0ABW7GHS5_9BURK</name>
<sequence>MGAEREALKAWVVEALARNGGEAHLLVVARDIWAHHEQELRGAGDLFFSWQYDMRWACTALREKGIVLPANKSGIWTLADRGSAP</sequence>
<protein>
    <recommendedName>
        <fullName evidence="3">Restriction system protein Mrr-like N-terminal domain-containing protein</fullName>
    </recommendedName>
</protein>
<reference evidence="1 2" key="1">
    <citation type="submission" date="2024-08" db="EMBL/GenBank/DDBJ databases">
        <authorList>
            <person name="Lu H."/>
        </authorList>
    </citation>
    <scope>NUCLEOTIDE SEQUENCE [LARGE SCALE GENOMIC DNA]</scope>
    <source>
        <strain evidence="1 2">DXS20W</strain>
    </source>
</reference>
<proteinExistence type="predicted"/>
<evidence type="ECO:0000313" key="1">
    <source>
        <dbReference type="EMBL" id="MFG6461379.1"/>
    </source>
</evidence>
<keyword evidence="2" id="KW-1185">Reference proteome</keyword>
<comment type="caution">
    <text evidence="1">The sequence shown here is derived from an EMBL/GenBank/DDBJ whole genome shotgun (WGS) entry which is preliminary data.</text>
</comment>
<organism evidence="1 2">
    <name type="scientific">Pelomonas lactea</name>
    <dbReference type="NCBI Taxonomy" id="3299030"/>
    <lineage>
        <taxon>Bacteria</taxon>
        <taxon>Pseudomonadati</taxon>
        <taxon>Pseudomonadota</taxon>
        <taxon>Betaproteobacteria</taxon>
        <taxon>Burkholderiales</taxon>
        <taxon>Sphaerotilaceae</taxon>
        <taxon>Roseateles</taxon>
    </lineage>
</organism>